<dbReference type="PANTHER" id="PTHR22762">
    <property type="entry name" value="ALPHA-GLUCOSIDASE"/>
    <property type="match status" value="1"/>
</dbReference>
<dbReference type="GO" id="GO:0004558">
    <property type="term" value="F:alpha-1,4-glucosidase activity"/>
    <property type="evidence" value="ECO:0007669"/>
    <property type="project" value="TreeGrafter"/>
</dbReference>
<evidence type="ECO:0000256" key="9">
    <source>
        <dbReference type="ARBA" id="ARBA00023180"/>
    </source>
</evidence>
<comment type="catalytic activity">
    <reaction evidence="1">
        <text>Hydrolysis of terminal, non-reducing (1-&gt;4)-linked alpha-D-glucose residues with release of alpha-D-glucose.</text>
        <dbReference type="EC" id="3.2.1.20"/>
    </reaction>
</comment>
<evidence type="ECO:0000256" key="8">
    <source>
        <dbReference type="ARBA" id="ARBA00023157"/>
    </source>
</evidence>
<evidence type="ECO:0000256" key="10">
    <source>
        <dbReference type="ARBA" id="ARBA00023295"/>
    </source>
</evidence>
<dbReference type="Pfam" id="PF13802">
    <property type="entry name" value="Gal_mutarotas_2"/>
    <property type="match status" value="1"/>
</dbReference>
<name>A0A8C4WYN7_EPTBU</name>
<feature type="region of interest" description="Disordered" evidence="12">
    <location>
        <begin position="1417"/>
        <end position="1533"/>
    </location>
</feature>
<dbReference type="Gene3D" id="4.10.110.10">
    <property type="entry name" value="Spasmolytic Protein, domain 1"/>
    <property type="match status" value="1"/>
</dbReference>
<organism evidence="17 18">
    <name type="scientific">Eptatretus burgeri</name>
    <name type="common">Inshore hagfish</name>
    <dbReference type="NCBI Taxonomy" id="7764"/>
    <lineage>
        <taxon>Eukaryota</taxon>
        <taxon>Metazoa</taxon>
        <taxon>Chordata</taxon>
        <taxon>Craniata</taxon>
        <taxon>Vertebrata</taxon>
        <taxon>Cyclostomata</taxon>
        <taxon>Myxini</taxon>
        <taxon>Myxiniformes</taxon>
        <taxon>Myxinidae</taxon>
        <taxon>Eptatretinae</taxon>
        <taxon>Eptatretus</taxon>
    </lineage>
</organism>
<dbReference type="InterPro" id="IPR025887">
    <property type="entry name" value="Glyco_hydro_31_N_dom"/>
</dbReference>
<keyword evidence="7" id="KW-0472">Membrane</keyword>
<evidence type="ECO:0000256" key="3">
    <source>
        <dbReference type="ARBA" id="ARBA00007806"/>
    </source>
</evidence>
<accession>A0A8C4WYN7</accession>
<dbReference type="Gene3D" id="3.20.20.80">
    <property type="entry name" value="Glycosidases"/>
    <property type="match status" value="2"/>
</dbReference>
<dbReference type="PROSITE" id="PS00129">
    <property type="entry name" value="GLYCOSYL_HYDROL_F31_1"/>
    <property type="match status" value="2"/>
</dbReference>
<dbReference type="GeneTree" id="ENSGT00940000164162"/>
<dbReference type="Proteomes" id="UP000694388">
    <property type="component" value="Unplaced"/>
</dbReference>
<dbReference type="Ensembl" id="ENSEBUT00000021113.1">
    <property type="protein sequence ID" value="ENSEBUP00000020537.1"/>
    <property type="gene ID" value="ENSEBUG00000012697.1"/>
</dbReference>
<dbReference type="OMA" id="FKIWDPA"/>
<evidence type="ECO:0000259" key="16">
    <source>
        <dbReference type="Pfam" id="PF21365"/>
    </source>
</evidence>
<feature type="domain" description="Glycoside hydrolase family 31 TIM barrel" evidence="14">
    <location>
        <begin position="977"/>
        <end position="1354"/>
    </location>
</feature>
<reference evidence="17" key="1">
    <citation type="submission" date="2025-08" db="UniProtKB">
        <authorList>
            <consortium name="Ensembl"/>
        </authorList>
    </citation>
    <scope>IDENTIFICATION</scope>
</reference>
<dbReference type="InterPro" id="IPR048395">
    <property type="entry name" value="Glyco_hydro_31_C"/>
</dbReference>
<evidence type="ECO:0000256" key="6">
    <source>
        <dbReference type="ARBA" id="ARBA00022801"/>
    </source>
</evidence>
<feature type="domain" description="Glycosyl hydrolase family 31 C-terminal" evidence="16">
    <location>
        <begin position="613"/>
        <end position="695"/>
    </location>
</feature>
<reference evidence="17" key="2">
    <citation type="submission" date="2025-09" db="UniProtKB">
        <authorList>
            <consortium name="Ensembl"/>
        </authorList>
    </citation>
    <scope>IDENTIFICATION</scope>
</reference>
<feature type="domain" description="P-type" evidence="13">
    <location>
        <begin position="750"/>
        <end position="779"/>
    </location>
</feature>
<dbReference type="InterPro" id="IPR013780">
    <property type="entry name" value="Glyco_hydro_b"/>
</dbReference>
<comment type="subcellular location">
    <subcellularLocation>
        <location evidence="2">Membrane</location>
    </subcellularLocation>
</comment>
<dbReference type="InterPro" id="IPR044913">
    <property type="entry name" value="P_trefoil_dom_sf"/>
</dbReference>
<dbReference type="SUPFAM" id="SSF51445">
    <property type="entry name" value="(Trans)glycosidases"/>
    <property type="match status" value="2"/>
</dbReference>
<dbReference type="InterPro" id="IPR030458">
    <property type="entry name" value="Glyco_hydro_31_AS"/>
</dbReference>
<dbReference type="FunFam" id="3.20.20.80:FF:000016">
    <property type="entry name" value="Maltase-glucoamylase, intestinal"/>
    <property type="match status" value="2"/>
</dbReference>
<evidence type="ECO:0000256" key="11">
    <source>
        <dbReference type="ARBA" id="ARBA00041343"/>
    </source>
</evidence>
<dbReference type="InterPro" id="IPR017853">
    <property type="entry name" value="GH"/>
</dbReference>
<evidence type="ECO:0000313" key="18">
    <source>
        <dbReference type="Proteomes" id="UP000694388"/>
    </source>
</evidence>
<feature type="domain" description="Glycosyl hydrolase family 31 C-terminal" evidence="16">
    <location>
        <begin position="1363"/>
        <end position="1401"/>
    </location>
</feature>
<dbReference type="InterPro" id="IPR000322">
    <property type="entry name" value="Glyco_hydro_31_TIM"/>
</dbReference>
<keyword evidence="6" id="KW-0378">Hydrolase</keyword>
<comment type="similarity">
    <text evidence="3">Belongs to the glycosyl hydrolase 31 family.</text>
</comment>
<dbReference type="Pfam" id="PF21365">
    <property type="entry name" value="Glyco_hydro_31_3rd"/>
    <property type="match status" value="2"/>
</dbReference>
<dbReference type="PANTHER" id="PTHR22762:SF133">
    <property type="entry name" value="P-TYPE DOMAIN-CONTAINING PROTEIN"/>
    <property type="match status" value="1"/>
</dbReference>
<evidence type="ECO:0000259" key="14">
    <source>
        <dbReference type="Pfam" id="PF01055"/>
    </source>
</evidence>
<dbReference type="SUPFAM" id="SSF51011">
    <property type="entry name" value="Glycosyl hydrolase domain"/>
    <property type="match status" value="2"/>
</dbReference>
<dbReference type="Gene3D" id="2.60.40.1760">
    <property type="entry name" value="glycosyl hydrolase (family 31)"/>
    <property type="match status" value="2"/>
</dbReference>
<dbReference type="Pfam" id="PF00088">
    <property type="entry name" value="Trefoil"/>
    <property type="match status" value="1"/>
</dbReference>
<keyword evidence="10" id="KW-0326">Glycosidase</keyword>
<evidence type="ECO:0000256" key="7">
    <source>
        <dbReference type="ARBA" id="ARBA00023136"/>
    </source>
</evidence>
<evidence type="ECO:0000256" key="2">
    <source>
        <dbReference type="ARBA" id="ARBA00004370"/>
    </source>
</evidence>
<keyword evidence="8" id="KW-1015">Disulfide bond</keyword>
<dbReference type="InterPro" id="IPR000519">
    <property type="entry name" value="P_trefoil_dom"/>
</dbReference>
<evidence type="ECO:0000259" key="15">
    <source>
        <dbReference type="Pfam" id="PF13802"/>
    </source>
</evidence>
<dbReference type="CDD" id="cd06602">
    <property type="entry name" value="GH31_MGAM_SI_GAA"/>
    <property type="match status" value="2"/>
</dbReference>
<proteinExistence type="inferred from homology"/>
<evidence type="ECO:0000259" key="13">
    <source>
        <dbReference type="Pfam" id="PF00088"/>
    </source>
</evidence>
<feature type="compositionally biased region" description="Pro residues" evidence="12">
    <location>
        <begin position="1431"/>
        <end position="1472"/>
    </location>
</feature>
<dbReference type="CDD" id="cd14752">
    <property type="entry name" value="GH31_N"/>
    <property type="match status" value="2"/>
</dbReference>
<evidence type="ECO:0000313" key="17">
    <source>
        <dbReference type="Ensembl" id="ENSEBUP00000020537.1"/>
    </source>
</evidence>
<keyword evidence="5" id="KW-0732">Signal</keyword>
<dbReference type="EC" id="3.2.1.20" evidence="4"/>
<protein>
    <recommendedName>
        <fullName evidence="4">alpha-glucosidase</fullName>
        <ecNumber evidence="4">3.2.1.20</ecNumber>
    </recommendedName>
    <alternativeName>
        <fullName evidence="11">Maltase</fullName>
    </alternativeName>
</protein>
<dbReference type="GO" id="GO:0005975">
    <property type="term" value="P:carbohydrate metabolic process"/>
    <property type="evidence" value="ECO:0007669"/>
    <property type="project" value="InterPro"/>
</dbReference>
<dbReference type="SUPFAM" id="SSF74650">
    <property type="entry name" value="Galactose mutarotase-like"/>
    <property type="match status" value="2"/>
</dbReference>
<feature type="domain" description="Glycoside hydrolase family 31 N-terminal" evidence="15">
    <location>
        <begin position="100"/>
        <end position="215"/>
    </location>
</feature>
<dbReference type="InterPro" id="IPR030459">
    <property type="entry name" value="Glyco_hydro_31_CS"/>
</dbReference>
<evidence type="ECO:0000256" key="5">
    <source>
        <dbReference type="ARBA" id="ARBA00022729"/>
    </source>
</evidence>
<dbReference type="Gene3D" id="2.60.40.1180">
    <property type="entry name" value="Golgi alpha-mannosidase II"/>
    <property type="match status" value="2"/>
</dbReference>
<dbReference type="GO" id="GO:0016020">
    <property type="term" value="C:membrane"/>
    <property type="evidence" value="ECO:0007669"/>
    <property type="project" value="UniProtKB-SubCell"/>
</dbReference>
<feature type="domain" description="Glycoside hydrolase family 31 TIM barrel" evidence="14">
    <location>
        <begin position="258"/>
        <end position="605"/>
    </location>
</feature>
<dbReference type="InterPro" id="IPR011013">
    <property type="entry name" value="Gal_mutarotase_sf_dom"/>
</dbReference>
<evidence type="ECO:0000256" key="4">
    <source>
        <dbReference type="ARBA" id="ARBA00012741"/>
    </source>
</evidence>
<keyword evidence="9" id="KW-0325">Glycoprotein</keyword>
<dbReference type="Pfam" id="PF01055">
    <property type="entry name" value="Glyco_hydro_31_2nd"/>
    <property type="match status" value="2"/>
</dbReference>
<dbReference type="GO" id="GO:0030246">
    <property type="term" value="F:carbohydrate binding"/>
    <property type="evidence" value="ECO:0007669"/>
    <property type="project" value="InterPro"/>
</dbReference>
<dbReference type="PROSITE" id="PS00707">
    <property type="entry name" value="GLYCOSYL_HYDROL_F31_2"/>
    <property type="match status" value="1"/>
</dbReference>
<evidence type="ECO:0000256" key="1">
    <source>
        <dbReference type="ARBA" id="ARBA00001657"/>
    </source>
</evidence>
<keyword evidence="18" id="KW-1185">Reference proteome</keyword>
<evidence type="ECO:0000256" key="12">
    <source>
        <dbReference type="SAM" id="MobiDB-lite"/>
    </source>
</evidence>
<sequence length="1533" mass="174265">LHHHLHKIRNETLVPFQIQIYPYVVYARRAGYPRMCLIKDAIVSEDLCLAATSIYDGLHHTDSNLHEFCLSRISLLQIVDPNSKRFEVPLQKPALHSRSTASQNSYLLEVKENPFGIQVIRKSSKRILIDTTVAPLMFADQFLQLAFKLASSNIYGLGEHIHRQFRHNTNWITWPMFTRDAFPNGDVSNLYGHHPFFTCLEDTNGNAFGVFFLNLNAMVQPLPAITFRTIGGILDFYLFMGPTPEDVVSQYLEVVGRPLMPPYWGLGFQLSRWGYADLNETKATVKRNREAGIPYDIQCVDIDYMEDHKDFTIDSVKWGQLPEFVQDLHDPAISINEKRNGTPYQTYEKGTKIGVWVNTSDGQTPLVGEVWPGDAVFPDFTNPLCISWWSNECKEFYKKVQFDGFWIDMNEPSSFIPGSKKGCVNNRWNNPPFIPNIVGREMYMKTLCMDALQTWGRHYDVHSLYGYSMAIATQSAGKTVFPNKRSMVISRSTAPGSGASTGHWLGDNAATWNDLRWSVIGMLEFNLFGIPFIGADICGFFDNTTEELCRRWMQVGAFYPFSRNHNAEGYQPQDPAWFGPNSLLLNSSSAALHIRYTLLPYLYTLFHWAHVRGSTVVRPIMHEFPKDENTWALDQQFLWGPAFMIVPVLQEVCPTSMNLSAWWGVGGGTMHRSCKFNVSIPADKIGLYVRGGYILPMQEATNRTASRYGLRPAGIAINANSCTYTGRVNIVQGMKMVVGSSYSVSWNSVGRFDCHPEPKTSRKLCEDRGCIWMTNVVPDFPRHVQKVLTQLNSIQVSDPKNARYEVPVPLNVPEPSSRLNQQLYTVDLVDSPFGLKITRKANNAVIWNSQVPGLTFTEKFIQMSSFLPSEYIYGLGETMHRSFLLKFNWESWALFSKDQPPGNLLNSYGVHPFYMAVEDEENAHGVLLFNSNAMDITLQSNLAITYHTVGGLLDFFIFLGPTPEDVVQQYTELIGRPMLPPYWALGFQLCRYGYKNDSEIEELYKAMKLAGMPYDVQYADIDYMERQLDFTLDKEDFSHLPQLIEQMHSEDMHFILILDPAISANETDNYLPFTRGVENDVFITTNDGSQIMFGKVWPDYPNITVNDSLDWKDQVKRYRAYAAFPDFLKQRTHKWWAREISDLYDILKFDGLWIDMNEPSNFVAGSTVGCSRNDLNKPPYMPCTYREKGLQFKTLCMEALHEMPDGNRTLHYDVHSLYGWAQTRPTLEALQNVTRKRSVVITRSTFPSSGQWAGHWLGDNTANWISLKHSIIGMMEFSLFGISYTGSDICGFFSNSEYELCLRWMQLGSFYPFSRNHNTLNTKRQDPVAWNETFTNISRQVLQIRYSLLPYLYTIMYEASSMGSTVVRPLLHEFLNDRETWSIDEQFLWGPALLITPVLQKVGLSSFAAFRAESCTPRHGVPLSPGMESSTPPPPPRAPPPPPRPHPPASPPSPPPTPPPPAITPPPPPPRRGVPLFPGMETSTPPARSTPLPPAWRPLLPRCRVTHSPGEESRTPPERSPTILHHLAPSTVT</sequence>